<proteinExistence type="predicted"/>
<evidence type="ECO:0000313" key="4">
    <source>
        <dbReference type="Proteomes" id="UP000627838"/>
    </source>
</evidence>
<protein>
    <submittedName>
        <fullName evidence="3">Uncharacterized protein YbgA (DUF1722 family)/uncharacterized protein YbbK (DUF523 family)</fullName>
    </submittedName>
</protein>
<dbReference type="InterPro" id="IPR007553">
    <property type="entry name" value="2-thiour_desulf"/>
</dbReference>
<name>A0ABR9JPJ1_9ACTN</name>
<reference evidence="3 4" key="1">
    <citation type="submission" date="2020-10" db="EMBL/GenBank/DDBJ databases">
        <title>Sequencing the genomes of 1000 actinobacteria strains.</title>
        <authorList>
            <person name="Klenk H.-P."/>
        </authorList>
    </citation>
    <scope>NUCLEOTIDE SEQUENCE [LARGE SCALE GENOMIC DNA]</scope>
    <source>
        <strain evidence="3 4">DSM 46744</strain>
    </source>
</reference>
<dbReference type="PANTHER" id="PTHR30087">
    <property type="entry name" value="INNER MEMBRANE PROTEIN"/>
    <property type="match status" value="1"/>
</dbReference>
<accession>A0ABR9JPJ1</accession>
<evidence type="ECO:0000313" key="3">
    <source>
        <dbReference type="EMBL" id="MBE1532020.1"/>
    </source>
</evidence>
<feature type="compositionally biased region" description="Basic and acidic residues" evidence="1">
    <location>
        <begin position="244"/>
        <end position="256"/>
    </location>
</feature>
<comment type="caution">
    <text evidence="3">The sequence shown here is derived from an EMBL/GenBank/DDBJ whole genome shotgun (WGS) entry which is preliminary data.</text>
</comment>
<evidence type="ECO:0000256" key="1">
    <source>
        <dbReference type="SAM" id="MobiDB-lite"/>
    </source>
</evidence>
<dbReference type="InterPro" id="IPR013560">
    <property type="entry name" value="DUF1722"/>
</dbReference>
<dbReference type="EMBL" id="JADBDZ010000001">
    <property type="protein sequence ID" value="MBE1532020.1"/>
    <property type="molecule type" value="Genomic_DNA"/>
</dbReference>
<keyword evidence="4" id="KW-1185">Reference proteome</keyword>
<gene>
    <name evidence="3" type="ORF">H4W34_001853</name>
</gene>
<dbReference type="Pfam" id="PF04463">
    <property type="entry name" value="2-thiour_desulf"/>
    <property type="match status" value="1"/>
</dbReference>
<dbReference type="Pfam" id="PF08349">
    <property type="entry name" value="DUF1722"/>
    <property type="match status" value="1"/>
</dbReference>
<feature type="region of interest" description="Disordered" evidence="1">
    <location>
        <begin position="236"/>
        <end position="256"/>
    </location>
</feature>
<feature type="domain" description="DUF1722" evidence="2">
    <location>
        <begin position="320"/>
        <end position="436"/>
    </location>
</feature>
<sequence length="445" mass="49342">MAARKSRGPYAKSAAVRDPRADPLGALRGMLAVVLDNAPHPGPLELHCVMSGEAASARHPAHGYYADRYRELRRFFALAFTARTGASTSSPRTGPDGTIPAPETVRCGDTPRRERVHSPLVHQRSAMTTPTRPRLAVSSCLLGAPVRYNGAHSRDRFLTGQLSRHVDWVPVCPEMEIGLGAPRPTMRLHTDGRIRTKEGTDHTDAMTALADHRIPDLDTLDGYVFKARSPSCGLGKLPRYASGPDERADGQPVDRDGRGVFAARVRAALPDLPLEEDGRLNDPVLREHFVERVFAHARLREFFAGDWRPRDLIDFHGRHKMQLLAHDPEGYRATGRIVARAGDRSPLDIEADYRRAFNAALAVRAGRGRHTNALQHILGFLADHLDPTRRHDVLTAIESYRNGTAPLSVPIALLRHHAEGERIDYVANQTYLAPFPEDLVLRHHL</sequence>
<dbReference type="Proteomes" id="UP000627838">
    <property type="component" value="Unassembled WGS sequence"/>
</dbReference>
<dbReference type="PANTHER" id="PTHR30087:SF0">
    <property type="entry name" value="INNER MEMBRANE PROTEIN"/>
    <property type="match status" value="1"/>
</dbReference>
<evidence type="ECO:0000259" key="2">
    <source>
        <dbReference type="Pfam" id="PF08349"/>
    </source>
</evidence>
<feature type="region of interest" description="Disordered" evidence="1">
    <location>
        <begin position="85"/>
        <end position="129"/>
    </location>
</feature>
<dbReference type="RefSeq" id="WP_318784011.1">
    <property type="nucleotide sequence ID" value="NZ_JADBDZ010000001.1"/>
</dbReference>
<organism evidence="3 4">
    <name type="scientific">Actinomadura algeriensis</name>
    <dbReference type="NCBI Taxonomy" id="1679523"/>
    <lineage>
        <taxon>Bacteria</taxon>
        <taxon>Bacillati</taxon>
        <taxon>Actinomycetota</taxon>
        <taxon>Actinomycetes</taxon>
        <taxon>Streptosporangiales</taxon>
        <taxon>Thermomonosporaceae</taxon>
        <taxon>Actinomadura</taxon>
    </lineage>
</organism>